<dbReference type="GO" id="GO:0006313">
    <property type="term" value="P:DNA transposition"/>
    <property type="evidence" value="ECO:0007669"/>
    <property type="project" value="UniProtKB-UniRule"/>
</dbReference>
<comment type="similarity">
    <text evidence="2 11">Belongs to the 'phage' integrase family. XerD subfamily.</text>
</comment>
<dbReference type="Pfam" id="PF00589">
    <property type="entry name" value="Phage_integrase"/>
    <property type="match status" value="1"/>
</dbReference>
<feature type="active site" evidence="11">
    <location>
        <position position="396"/>
    </location>
</feature>
<dbReference type="InterPro" id="IPR002104">
    <property type="entry name" value="Integrase_catalytic"/>
</dbReference>
<evidence type="ECO:0000256" key="4">
    <source>
        <dbReference type="ARBA" id="ARBA00022490"/>
    </source>
</evidence>
<evidence type="ECO:0000259" key="12">
    <source>
        <dbReference type="PROSITE" id="PS51898"/>
    </source>
</evidence>
<evidence type="ECO:0000256" key="8">
    <source>
        <dbReference type="ARBA" id="ARBA00023125"/>
    </source>
</evidence>
<dbReference type="GO" id="GO:0005737">
    <property type="term" value="C:cytoplasm"/>
    <property type="evidence" value="ECO:0007669"/>
    <property type="project" value="UniProtKB-SubCell"/>
</dbReference>
<dbReference type="PANTHER" id="PTHR30349">
    <property type="entry name" value="PHAGE INTEGRASE-RELATED"/>
    <property type="match status" value="1"/>
</dbReference>
<dbReference type="InterPro" id="IPR011932">
    <property type="entry name" value="Recomb_XerD"/>
</dbReference>
<sequence length="424" mass="48567">MDKCLQQFLQHIQQDPDLPSSHREAWERDLRHFFAFLQEKSRGAWPEVTSEDCQAYFEHLHHQNLSLRHLEQQRDALREFFSFLEEQGAVKHNPVAALPLPGEDGTPSQVLSQTELQALLSGLRATGPDYMDELLEQFYHHLGAERGLAPLTLESYAHDLQDFREFLRSRQRESWEEASLEDFQHYLTLLQSRGLSARSRARRLSALRQFFRFLQREERLPANPVELLDSPRLPLKLPKVLNEQEVEALLNAVDPSTPQGQRDAALLEVLYATGLRVSELVGLTIKQVDLRRGVVRPLGKGHKERLVPMVAQAVEKLRVYLQEGRPQLLKGKDSPFVFVNQRGGGLTRMGFWKILQRYARLAGLGHLSPHTLRHSFATHLLGRGANLRVLQLLLGHADLATTQIYTHLDAERLKSAHKKAHPRS</sequence>
<accession>A0A7V6A4P3</accession>
<feature type="active site" evidence="11">
    <location>
        <position position="370"/>
    </location>
</feature>
<dbReference type="PANTHER" id="PTHR30349:SF90">
    <property type="entry name" value="TYROSINE RECOMBINASE XERD"/>
    <property type="match status" value="1"/>
</dbReference>
<keyword evidence="8 11" id="KW-0238">DNA-binding</keyword>
<keyword evidence="10 11" id="KW-0131">Cell cycle</keyword>
<dbReference type="Gene3D" id="1.10.150.130">
    <property type="match status" value="2"/>
</dbReference>
<evidence type="ECO:0000313" key="14">
    <source>
        <dbReference type="EMBL" id="HHS30070.1"/>
    </source>
</evidence>
<dbReference type="PROSITE" id="PS51898">
    <property type="entry name" value="TYR_RECOMBINASE"/>
    <property type="match status" value="1"/>
</dbReference>
<feature type="domain" description="Tyr recombinase" evidence="12">
    <location>
        <begin position="236"/>
        <end position="418"/>
    </location>
</feature>
<dbReference type="Gene3D" id="1.10.443.10">
    <property type="entry name" value="Intergrase catalytic core"/>
    <property type="match status" value="1"/>
</dbReference>
<dbReference type="GO" id="GO:0007059">
    <property type="term" value="P:chromosome segregation"/>
    <property type="evidence" value="ECO:0007669"/>
    <property type="project" value="UniProtKB-UniRule"/>
</dbReference>
<keyword evidence="9 11" id="KW-0233">DNA recombination</keyword>
<dbReference type="GO" id="GO:0003677">
    <property type="term" value="F:DNA binding"/>
    <property type="evidence" value="ECO:0007669"/>
    <property type="project" value="UniProtKB-UniRule"/>
</dbReference>
<dbReference type="SUPFAM" id="SSF56349">
    <property type="entry name" value="DNA breaking-rejoining enzymes"/>
    <property type="match status" value="2"/>
</dbReference>
<evidence type="ECO:0000256" key="11">
    <source>
        <dbReference type="HAMAP-Rule" id="MF_01807"/>
    </source>
</evidence>
<dbReference type="InterPro" id="IPR004107">
    <property type="entry name" value="Integrase_SAM-like_N"/>
</dbReference>
<dbReference type="HAMAP" id="MF_01807">
    <property type="entry name" value="Recomb_XerD"/>
    <property type="match status" value="1"/>
</dbReference>
<dbReference type="InterPro" id="IPR011010">
    <property type="entry name" value="DNA_brk_join_enz"/>
</dbReference>
<feature type="active site" description="O-(3'-phospho-DNA)-tyrosine intermediate" evidence="11">
    <location>
        <position position="405"/>
    </location>
</feature>
<dbReference type="CDD" id="cd00798">
    <property type="entry name" value="INT_XerDC_C"/>
    <property type="match status" value="1"/>
</dbReference>
<dbReference type="InterPro" id="IPR023009">
    <property type="entry name" value="Tyrosine_recombinase_XerC/XerD"/>
</dbReference>
<comment type="subcellular location">
    <subcellularLocation>
        <location evidence="1 11">Cytoplasm</location>
    </subcellularLocation>
</comment>
<feature type="domain" description="Core-binding (CB)" evidence="13">
    <location>
        <begin position="129"/>
        <end position="215"/>
    </location>
</feature>
<evidence type="ECO:0000256" key="3">
    <source>
        <dbReference type="ARBA" id="ARBA00015810"/>
    </source>
</evidence>
<evidence type="ECO:0000256" key="9">
    <source>
        <dbReference type="ARBA" id="ARBA00023172"/>
    </source>
</evidence>
<feature type="domain" description="Core-binding (CB)" evidence="13">
    <location>
        <begin position="1"/>
        <end position="85"/>
    </location>
</feature>
<dbReference type="GO" id="GO:0009037">
    <property type="term" value="F:tyrosine-based site-specific recombinase activity"/>
    <property type="evidence" value="ECO:0007669"/>
    <property type="project" value="UniProtKB-UniRule"/>
</dbReference>
<dbReference type="Pfam" id="PF02899">
    <property type="entry name" value="Phage_int_SAM_1"/>
    <property type="match status" value="2"/>
</dbReference>
<dbReference type="HAMAP" id="MF_01808">
    <property type="entry name" value="Recomb_XerC_XerD"/>
    <property type="match status" value="1"/>
</dbReference>
<dbReference type="NCBIfam" id="NF001399">
    <property type="entry name" value="PRK00283.1"/>
    <property type="match status" value="1"/>
</dbReference>
<dbReference type="AlphaFoldDB" id="A0A7V6A4P3"/>
<feature type="active site" evidence="11">
    <location>
        <position position="276"/>
    </location>
</feature>
<keyword evidence="6 11" id="KW-0159">Chromosome partition</keyword>
<evidence type="ECO:0000256" key="1">
    <source>
        <dbReference type="ARBA" id="ARBA00004496"/>
    </source>
</evidence>
<evidence type="ECO:0000256" key="10">
    <source>
        <dbReference type="ARBA" id="ARBA00023306"/>
    </source>
</evidence>
<dbReference type="InterPro" id="IPR044068">
    <property type="entry name" value="CB"/>
</dbReference>
<comment type="caution">
    <text evidence="14">The sequence shown here is derived from an EMBL/GenBank/DDBJ whole genome shotgun (WGS) entry which is preliminary data.</text>
</comment>
<gene>
    <name evidence="11 14" type="primary">xerD</name>
    <name evidence="14" type="ORF">ENV52_10270</name>
</gene>
<evidence type="ECO:0000256" key="2">
    <source>
        <dbReference type="ARBA" id="ARBA00010450"/>
    </source>
</evidence>
<dbReference type="InterPro" id="IPR013762">
    <property type="entry name" value="Integrase-like_cat_sf"/>
</dbReference>
<dbReference type="NCBIfam" id="NF040815">
    <property type="entry name" value="recomb_XerA_Arch"/>
    <property type="match status" value="1"/>
</dbReference>
<evidence type="ECO:0000256" key="6">
    <source>
        <dbReference type="ARBA" id="ARBA00022829"/>
    </source>
</evidence>
<dbReference type="PROSITE" id="PS51900">
    <property type="entry name" value="CB"/>
    <property type="match status" value="2"/>
</dbReference>
<dbReference type="EMBL" id="DTGR01000161">
    <property type="protein sequence ID" value="HHS30070.1"/>
    <property type="molecule type" value="Genomic_DNA"/>
</dbReference>
<feature type="active site" evidence="11">
    <location>
        <position position="300"/>
    </location>
</feature>
<name>A0A7V6A4P3_9BACT</name>
<dbReference type="GO" id="GO:0051301">
    <property type="term" value="P:cell division"/>
    <property type="evidence" value="ECO:0007669"/>
    <property type="project" value="UniProtKB-KW"/>
</dbReference>
<evidence type="ECO:0000256" key="5">
    <source>
        <dbReference type="ARBA" id="ARBA00022618"/>
    </source>
</evidence>
<proteinExistence type="inferred from homology"/>
<protein>
    <recommendedName>
        <fullName evidence="3 11">Tyrosine recombinase XerD</fullName>
    </recommendedName>
</protein>
<evidence type="ECO:0000259" key="13">
    <source>
        <dbReference type="PROSITE" id="PS51900"/>
    </source>
</evidence>
<comment type="function">
    <text evidence="11">Site-specific tyrosine recombinase, which acts by catalyzing the cutting and rejoining of the recombining DNA molecules. The XerC-XerD complex is essential to convert dimers of the bacterial chromosome into monomers to permit their segregation at cell division. It also contributes to the segregational stability of plasmids.</text>
</comment>
<keyword evidence="7 11" id="KW-0229">DNA integration</keyword>
<dbReference type="InterPro" id="IPR010998">
    <property type="entry name" value="Integrase_recombinase_N"/>
</dbReference>
<reference evidence="14" key="1">
    <citation type="journal article" date="2020" name="mSystems">
        <title>Genome- and Community-Level Interaction Insights into Carbon Utilization and Element Cycling Functions of Hydrothermarchaeota in Hydrothermal Sediment.</title>
        <authorList>
            <person name="Zhou Z."/>
            <person name="Liu Y."/>
            <person name="Xu W."/>
            <person name="Pan J."/>
            <person name="Luo Z.H."/>
            <person name="Li M."/>
        </authorList>
    </citation>
    <scope>NUCLEOTIDE SEQUENCE [LARGE SCALE GENOMIC DNA]</scope>
    <source>
        <strain evidence="14">SpSt-767</strain>
    </source>
</reference>
<keyword evidence="5 11" id="KW-0132">Cell division</keyword>
<evidence type="ECO:0000256" key="7">
    <source>
        <dbReference type="ARBA" id="ARBA00022908"/>
    </source>
</evidence>
<dbReference type="InterPro" id="IPR050090">
    <property type="entry name" value="Tyrosine_recombinase_XerCD"/>
</dbReference>
<comment type="subunit">
    <text evidence="11">Forms a cyclic heterotetrameric complex composed of two molecules of XerC and two molecules of XerD.</text>
</comment>
<keyword evidence="4 11" id="KW-0963">Cytoplasm</keyword>
<organism evidence="14">
    <name type="scientific">Desulfobacca acetoxidans</name>
    <dbReference type="NCBI Taxonomy" id="60893"/>
    <lineage>
        <taxon>Bacteria</taxon>
        <taxon>Pseudomonadati</taxon>
        <taxon>Thermodesulfobacteriota</taxon>
        <taxon>Desulfobaccia</taxon>
        <taxon>Desulfobaccales</taxon>
        <taxon>Desulfobaccaceae</taxon>
        <taxon>Desulfobacca</taxon>
    </lineage>
</organism>
<feature type="active site" evidence="11">
    <location>
        <position position="373"/>
    </location>
</feature>
<dbReference type="NCBIfam" id="TIGR02225">
    <property type="entry name" value="recomb_XerD"/>
    <property type="match status" value="1"/>
</dbReference>